<dbReference type="InterPro" id="IPR007396">
    <property type="entry name" value="TR_PAI2-type"/>
</dbReference>
<dbReference type="AlphaFoldDB" id="F2IDV9"/>
<reference evidence="2" key="2">
    <citation type="submission" date="2011-02" db="EMBL/GenBank/DDBJ databases">
        <title>The complete genome of Fluviicola taffensis DSM 16823.</title>
        <authorList>
            <consortium name="US DOE Joint Genome Institute (JGI-PGF)"/>
            <person name="Lucas S."/>
            <person name="Copeland A."/>
            <person name="Lapidus A."/>
            <person name="Bruce D."/>
            <person name="Goodwin L."/>
            <person name="Pitluck S."/>
            <person name="Kyrpides N."/>
            <person name="Mavromatis K."/>
            <person name="Ivanova N."/>
            <person name="Mikhailova N."/>
            <person name="Pagani I."/>
            <person name="Chertkov O."/>
            <person name="Detter J.C."/>
            <person name="Han C."/>
            <person name="Tapia R."/>
            <person name="Land M."/>
            <person name="Hauser L."/>
            <person name="Markowitz V."/>
            <person name="Cheng J.-F."/>
            <person name="Hugenholtz P."/>
            <person name="Woyke T."/>
            <person name="Wu D."/>
            <person name="Tindall B."/>
            <person name="Pomrenke H.G."/>
            <person name="Brambilla E."/>
            <person name="Klenk H.-P."/>
            <person name="Eisen J.A."/>
        </authorList>
    </citation>
    <scope>NUCLEOTIDE SEQUENCE [LARGE SCALE GENOMIC DNA]</scope>
    <source>
        <strain evidence="2">DSM 16823 / RW262 / RW262</strain>
    </source>
</reference>
<reference evidence="1 2" key="1">
    <citation type="journal article" date="2011" name="Stand. Genomic Sci.">
        <title>Complete genome sequence of the gliding freshwater bacterium Fluviicola taffensis type strain (RW262).</title>
        <authorList>
            <person name="Woyke T."/>
            <person name="Chertkov O."/>
            <person name="Lapidus A."/>
            <person name="Nolan M."/>
            <person name="Lucas S."/>
            <person name="Del Rio T.G."/>
            <person name="Tice H."/>
            <person name="Cheng J.F."/>
            <person name="Tapia R."/>
            <person name="Han C."/>
            <person name="Goodwin L."/>
            <person name="Pitluck S."/>
            <person name="Liolios K."/>
            <person name="Pagani I."/>
            <person name="Ivanova N."/>
            <person name="Huntemann M."/>
            <person name="Mavromatis K."/>
            <person name="Mikhailova N."/>
            <person name="Pati A."/>
            <person name="Chen A."/>
            <person name="Palaniappan K."/>
            <person name="Land M."/>
            <person name="Hauser L."/>
            <person name="Brambilla E.M."/>
            <person name="Rohde M."/>
            <person name="Mwirichia R."/>
            <person name="Sikorski J."/>
            <person name="Tindall B.J."/>
            <person name="Goker M."/>
            <person name="Bristow J."/>
            <person name="Eisen J.A."/>
            <person name="Markowitz V."/>
            <person name="Hugenholtz P."/>
            <person name="Klenk H.P."/>
            <person name="Kyrpides N.C."/>
        </authorList>
    </citation>
    <scope>NUCLEOTIDE SEQUENCE [LARGE SCALE GENOMIC DNA]</scope>
    <source>
        <strain evidence="2">DSM 16823 / RW262 / RW262</strain>
    </source>
</reference>
<proteinExistence type="predicted"/>
<dbReference type="HOGENOM" id="CLU_065853_3_0_10"/>
<dbReference type="KEGG" id="fte:Fluta_2516"/>
<dbReference type="STRING" id="755732.Fluta_2516"/>
<evidence type="ECO:0000313" key="1">
    <source>
        <dbReference type="EMBL" id="AEA44501.1"/>
    </source>
</evidence>
<dbReference type="PIRSF" id="PIRSF010372">
    <property type="entry name" value="PaiB"/>
    <property type="match status" value="1"/>
</dbReference>
<dbReference type="Pfam" id="PF04299">
    <property type="entry name" value="FMN_bind_2"/>
    <property type="match status" value="1"/>
</dbReference>
<name>F2IDV9_FLUTR</name>
<protein>
    <submittedName>
        <fullName evidence="1">FMN-binding negative transcriptional regulator</fullName>
    </submittedName>
</protein>
<dbReference type="SUPFAM" id="SSF50475">
    <property type="entry name" value="FMN-binding split barrel"/>
    <property type="match status" value="1"/>
</dbReference>
<sequence length="207" mass="23553" precursor="true">MYIPKEFEGNDRELILRFLEGHPFGALTVNGSDGFPAIVHIPFTTEFEQSTKCLEFHVAKENSIVSSISNANQGKLIVLGAHGYISSSVYTHVNVPTYNYEVVHVSGRIERLTDLELKNHLTKLVDSFEVNRENKVHINQWPTDLVDSYIQEIVGFRIEIQSLEAAFKLSQNRNEVDFNRIITDLNTRTSTDQQLAEAMQQTKCPIQ</sequence>
<dbReference type="PANTHER" id="PTHR35802:SF1">
    <property type="entry name" value="PROTEASE SYNTHASE AND SPORULATION PROTEIN PAI 2"/>
    <property type="match status" value="1"/>
</dbReference>
<dbReference type="Gene3D" id="2.30.110.10">
    <property type="entry name" value="Electron Transport, Fmn-binding Protein, Chain A"/>
    <property type="match status" value="1"/>
</dbReference>
<gene>
    <name evidence="1" type="ordered locus">Fluta_2516</name>
</gene>
<keyword evidence="2" id="KW-1185">Reference proteome</keyword>
<accession>F2IDV9</accession>
<organism evidence="1 2">
    <name type="scientific">Fluviicola taffensis (strain DSM 16823 / NCIMB 13979 / RW262)</name>
    <dbReference type="NCBI Taxonomy" id="755732"/>
    <lineage>
        <taxon>Bacteria</taxon>
        <taxon>Pseudomonadati</taxon>
        <taxon>Bacteroidota</taxon>
        <taxon>Flavobacteriia</taxon>
        <taxon>Flavobacteriales</taxon>
        <taxon>Crocinitomicaceae</taxon>
        <taxon>Fluviicola</taxon>
    </lineage>
</organism>
<dbReference type="EMBL" id="CP002542">
    <property type="protein sequence ID" value="AEA44501.1"/>
    <property type="molecule type" value="Genomic_DNA"/>
</dbReference>
<dbReference type="InterPro" id="IPR012349">
    <property type="entry name" value="Split_barrel_FMN-bd"/>
</dbReference>
<dbReference type="Proteomes" id="UP000007463">
    <property type="component" value="Chromosome"/>
</dbReference>
<dbReference type="eggNOG" id="COG2808">
    <property type="taxonomic scope" value="Bacteria"/>
</dbReference>
<evidence type="ECO:0000313" key="2">
    <source>
        <dbReference type="Proteomes" id="UP000007463"/>
    </source>
</evidence>
<dbReference type="PANTHER" id="PTHR35802">
    <property type="entry name" value="PROTEASE SYNTHASE AND SPORULATION PROTEIN PAI 2"/>
    <property type="match status" value="1"/>
</dbReference>